<feature type="region of interest" description="Disordered" evidence="9">
    <location>
        <begin position="1"/>
        <end position="23"/>
    </location>
</feature>
<dbReference type="PANTHER" id="PTHR46539">
    <property type="entry name" value="E3 UBIQUITIN-PROTEIN LIGASE ATL42"/>
    <property type="match status" value="1"/>
</dbReference>
<comment type="caution">
    <text evidence="12">The sequence shown here is derived from an EMBL/GenBank/DDBJ whole genome shotgun (WGS) entry which is preliminary data.</text>
</comment>
<dbReference type="OrthoDB" id="8062037at2759"/>
<protein>
    <recommendedName>
        <fullName evidence="11">RING-type domain-containing protein</fullName>
    </recommendedName>
</protein>
<feature type="region of interest" description="Disordered" evidence="9">
    <location>
        <begin position="219"/>
        <end position="268"/>
    </location>
</feature>
<sequence length="604" mass="66837">MPSSPSVPTPQSSPGPRVETAHDHAFVTAAAETPEQAQLGTPSGPALLRGHQRSATLESILDDLDRHMTENTASNDTPRPSTRRIANTPIRVRGAAPDPVIAAPNAPRVAVPPSPTVNPQNLSIAGRVLVFFGYGRNNRARKELVSLISSLVVDASQIIAIITFLTISTHRRSPTDPSENEWNACGKPLGTWDALWIVRLSLDIWLSLWRWSRERTKRLQDESNGHVPNDAETQPRNRPSAAPPGGRSQGVSSQRNTTASTAEGPSPTGATPYPRIYVRLSLMGSTFTLVWFVLVQILLYSSTDTCRQSSPHLWWLTFGVLSVMYVMILEVVLVAILVFVVGPILFLFWSILLLCLGRHPSQNPHHFTPDIGQVPRAVVDKLPLVIYIPPPPDQPSKPVTIPSDLHTYPPKSPSSRRLFFLPFRRRAASANNTAKGGTGKEKGRSNRLPTWEDNWVKNEYPFVQLDSHRASCAICLLDFQEPKRVSLGPDNTKETAENQAADVPGTREEGEADITEQAPPPVSPSSDMALRLQDAGEGAQPLRLLKCGHVFHKTCVDPWLLDVSGRCPVCQRPVREQNDTTGTGQDARPERRRWFRRNRRRRPT</sequence>
<dbReference type="AlphaFoldDB" id="A0A9P5K0U7"/>
<feature type="transmembrane region" description="Helical" evidence="10">
    <location>
        <begin position="334"/>
        <end position="356"/>
    </location>
</feature>
<evidence type="ECO:0000256" key="4">
    <source>
        <dbReference type="ARBA" id="ARBA00022771"/>
    </source>
</evidence>
<keyword evidence="6 10" id="KW-1133">Transmembrane helix</keyword>
<dbReference type="EMBL" id="WHVB01000019">
    <property type="protein sequence ID" value="KAF8472922.1"/>
    <property type="molecule type" value="Genomic_DNA"/>
</dbReference>
<feature type="region of interest" description="Disordered" evidence="9">
    <location>
        <begin position="485"/>
        <end position="528"/>
    </location>
</feature>
<evidence type="ECO:0000259" key="11">
    <source>
        <dbReference type="PROSITE" id="PS50089"/>
    </source>
</evidence>
<reference evidence="12" key="1">
    <citation type="submission" date="2019-10" db="EMBL/GenBank/DDBJ databases">
        <authorList>
            <consortium name="DOE Joint Genome Institute"/>
            <person name="Kuo A."/>
            <person name="Miyauchi S."/>
            <person name="Kiss E."/>
            <person name="Drula E."/>
            <person name="Kohler A."/>
            <person name="Sanchez-Garcia M."/>
            <person name="Andreopoulos B."/>
            <person name="Barry K.W."/>
            <person name="Bonito G."/>
            <person name="Buee M."/>
            <person name="Carver A."/>
            <person name="Chen C."/>
            <person name="Cichocki N."/>
            <person name="Clum A."/>
            <person name="Culley D."/>
            <person name="Crous P.W."/>
            <person name="Fauchery L."/>
            <person name="Girlanda M."/>
            <person name="Hayes R."/>
            <person name="Keri Z."/>
            <person name="LaButti K."/>
            <person name="Lipzen A."/>
            <person name="Lombard V."/>
            <person name="Magnuson J."/>
            <person name="Maillard F."/>
            <person name="Morin E."/>
            <person name="Murat C."/>
            <person name="Nolan M."/>
            <person name="Ohm R."/>
            <person name="Pangilinan J."/>
            <person name="Pereira M."/>
            <person name="Perotto S."/>
            <person name="Peter M."/>
            <person name="Riley R."/>
            <person name="Sitrit Y."/>
            <person name="Stielow B."/>
            <person name="Szollosi G."/>
            <person name="Zifcakova L."/>
            <person name="Stursova M."/>
            <person name="Spatafora J.W."/>
            <person name="Tedersoo L."/>
            <person name="Vaario L.-M."/>
            <person name="Yamada A."/>
            <person name="Yan M."/>
            <person name="Wang P."/>
            <person name="Xu J."/>
            <person name="Bruns T."/>
            <person name="Baldrian P."/>
            <person name="Vilgalys R."/>
            <person name="Henrissat B."/>
            <person name="Grigoriev I.V."/>
            <person name="Hibbett D."/>
            <person name="Nagy L.G."/>
            <person name="Martin F.M."/>
        </authorList>
    </citation>
    <scope>NUCLEOTIDE SEQUENCE</scope>
    <source>
        <strain evidence="12">Prilba</strain>
    </source>
</reference>
<dbReference type="Proteomes" id="UP000759537">
    <property type="component" value="Unassembled WGS sequence"/>
</dbReference>
<keyword evidence="3" id="KW-0479">Metal-binding</keyword>
<keyword evidence="2 10" id="KW-0812">Transmembrane</keyword>
<evidence type="ECO:0000256" key="7">
    <source>
        <dbReference type="ARBA" id="ARBA00023136"/>
    </source>
</evidence>
<dbReference type="Gene3D" id="3.30.40.10">
    <property type="entry name" value="Zinc/RING finger domain, C3HC4 (zinc finger)"/>
    <property type="match status" value="1"/>
</dbReference>
<evidence type="ECO:0000256" key="6">
    <source>
        <dbReference type="ARBA" id="ARBA00022989"/>
    </source>
</evidence>
<dbReference type="InterPro" id="IPR013083">
    <property type="entry name" value="Znf_RING/FYVE/PHD"/>
</dbReference>
<feature type="transmembrane region" description="Helical" evidence="10">
    <location>
        <begin position="276"/>
        <end position="300"/>
    </location>
</feature>
<dbReference type="GO" id="GO:0016020">
    <property type="term" value="C:membrane"/>
    <property type="evidence" value="ECO:0007669"/>
    <property type="project" value="UniProtKB-SubCell"/>
</dbReference>
<dbReference type="Pfam" id="PF13639">
    <property type="entry name" value="zf-RING_2"/>
    <property type="match status" value="1"/>
</dbReference>
<dbReference type="GO" id="GO:0008270">
    <property type="term" value="F:zinc ion binding"/>
    <property type="evidence" value="ECO:0007669"/>
    <property type="project" value="UniProtKB-KW"/>
</dbReference>
<feature type="compositionally biased region" description="Polar residues" evidence="9">
    <location>
        <begin position="249"/>
        <end position="263"/>
    </location>
</feature>
<evidence type="ECO:0000256" key="8">
    <source>
        <dbReference type="PROSITE-ProRule" id="PRU00175"/>
    </source>
</evidence>
<dbReference type="InterPro" id="IPR001841">
    <property type="entry name" value="Znf_RING"/>
</dbReference>
<dbReference type="SMART" id="SM00184">
    <property type="entry name" value="RING"/>
    <property type="match status" value="1"/>
</dbReference>
<dbReference type="SUPFAM" id="SSF57850">
    <property type="entry name" value="RING/U-box"/>
    <property type="match status" value="1"/>
</dbReference>
<name>A0A9P5K0U7_9AGAM</name>
<dbReference type="CDD" id="cd16448">
    <property type="entry name" value="RING-H2"/>
    <property type="match status" value="1"/>
</dbReference>
<gene>
    <name evidence="12" type="ORF">DFH94DRAFT_764576</name>
</gene>
<evidence type="ECO:0000256" key="1">
    <source>
        <dbReference type="ARBA" id="ARBA00004370"/>
    </source>
</evidence>
<organism evidence="12 13">
    <name type="scientific">Russula ochroleuca</name>
    <dbReference type="NCBI Taxonomy" id="152965"/>
    <lineage>
        <taxon>Eukaryota</taxon>
        <taxon>Fungi</taxon>
        <taxon>Dikarya</taxon>
        <taxon>Basidiomycota</taxon>
        <taxon>Agaricomycotina</taxon>
        <taxon>Agaricomycetes</taxon>
        <taxon>Russulales</taxon>
        <taxon>Russulaceae</taxon>
        <taxon>Russula</taxon>
    </lineage>
</organism>
<proteinExistence type="predicted"/>
<evidence type="ECO:0000313" key="13">
    <source>
        <dbReference type="Proteomes" id="UP000759537"/>
    </source>
</evidence>
<keyword evidence="4 8" id="KW-0863">Zinc-finger</keyword>
<evidence type="ECO:0000256" key="9">
    <source>
        <dbReference type="SAM" id="MobiDB-lite"/>
    </source>
</evidence>
<accession>A0A9P5K0U7</accession>
<evidence type="ECO:0000256" key="10">
    <source>
        <dbReference type="SAM" id="Phobius"/>
    </source>
</evidence>
<keyword evidence="7 10" id="KW-0472">Membrane</keyword>
<feature type="compositionally biased region" description="Pro residues" evidence="9">
    <location>
        <begin position="1"/>
        <end position="13"/>
    </location>
</feature>
<comment type="subcellular location">
    <subcellularLocation>
        <location evidence="1">Membrane</location>
    </subcellularLocation>
</comment>
<feature type="transmembrane region" description="Helical" evidence="10">
    <location>
        <begin position="312"/>
        <end position="328"/>
    </location>
</feature>
<keyword evidence="5" id="KW-0862">Zinc</keyword>
<evidence type="ECO:0000256" key="5">
    <source>
        <dbReference type="ARBA" id="ARBA00022833"/>
    </source>
</evidence>
<feature type="domain" description="RING-type" evidence="11">
    <location>
        <begin position="472"/>
        <end position="571"/>
    </location>
</feature>
<dbReference type="PANTHER" id="PTHR46539:SF1">
    <property type="entry name" value="E3 UBIQUITIN-PROTEIN LIGASE ATL42"/>
    <property type="match status" value="1"/>
</dbReference>
<evidence type="ECO:0000256" key="3">
    <source>
        <dbReference type="ARBA" id="ARBA00022723"/>
    </source>
</evidence>
<reference evidence="12" key="2">
    <citation type="journal article" date="2020" name="Nat. Commun.">
        <title>Large-scale genome sequencing of mycorrhizal fungi provides insights into the early evolution of symbiotic traits.</title>
        <authorList>
            <person name="Miyauchi S."/>
            <person name="Kiss E."/>
            <person name="Kuo A."/>
            <person name="Drula E."/>
            <person name="Kohler A."/>
            <person name="Sanchez-Garcia M."/>
            <person name="Morin E."/>
            <person name="Andreopoulos B."/>
            <person name="Barry K.W."/>
            <person name="Bonito G."/>
            <person name="Buee M."/>
            <person name="Carver A."/>
            <person name="Chen C."/>
            <person name="Cichocki N."/>
            <person name="Clum A."/>
            <person name="Culley D."/>
            <person name="Crous P.W."/>
            <person name="Fauchery L."/>
            <person name="Girlanda M."/>
            <person name="Hayes R.D."/>
            <person name="Keri Z."/>
            <person name="LaButti K."/>
            <person name="Lipzen A."/>
            <person name="Lombard V."/>
            <person name="Magnuson J."/>
            <person name="Maillard F."/>
            <person name="Murat C."/>
            <person name="Nolan M."/>
            <person name="Ohm R.A."/>
            <person name="Pangilinan J."/>
            <person name="Pereira M.F."/>
            <person name="Perotto S."/>
            <person name="Peter M."/>
            <person name="Pfister S."/>
            <person name="Riley R."/>
            <person name="Sitrit Y."/>
            <person name="Stielow J.B."/>
            <person name="Szollosi G."/>
            <person name="Zifcakova L."/>
            <person name="Stursova M."/>
            <person name="Spatafora J.W."/>
            <person name="Tedersoo L."/>
            <person name="Vaario L.M."/>
            <person name="Yamada A."/>
            <person name="Yan M."/>
            <person name="Wang P."/>
            <person name="Xu J."/>
            <person name="Bruns T."/>
            <person name="Baldrian P."/>
            <person name="Vilgalys R."/>
            <person name="Dunand C."/>
            <person name="Henrissat B."/>
            <person name="Grigoriev I.V."/>
            <person name="Hibbett D."/>
            <person name="Nagy L.G."/>
            <person name="Martin F.M."/>
        </authorList>
    </citation>
    <scope>NUCLEOTIDE SEQUENCE</scope>
    <source>
        <strain evidence="12">Prilba</strain>
    </source>
</reference>
<evidence type="ECO:0000256" key="2">
    <source>
        <dbReference type="ARBA" id="ARBA00022692"/>
    </source>
</evidence>
<dbReference type="PROSITE" id="PS50089">
    <property type="entry name" value="ZF_RING_2"/>
    <property type="match status" value="1"/>
</dbReference>
<keyword evidence="13" id="KW-1185">Reference proteome</keyword>
<evidence type="ECO:0000313" key="12">
    <source>
        <dbReference type="EMBL" id="KAF8472922.1"/>
    </source>
</evidence>
<feature type="region of interest" description="Disordered" evidence="9">
    <location>
        <begin position="430"/>
        <end position="450"/>
    </location>
</feature>